<name>A0A9X9Q340_GULGU</name>
<gene>
    <name evidence="1" type="ORF">BN2614_LOCUS2</name>
</gene>
<proteinExistence type="predicted"/>
<feature type="non-terminal residue" evidence="1">
    <location>
        <position position="1"/>
    </location>
</feature>
<evidence type="ECO:0000313" key="1">
    <source>
        <dbReference type="EMBL" id="VCW99054.1"/>
    </source>
</evidence>
<dbReference type="EMBL" id="CYRY02027334">
    <property type="protein sequence ID" value="VCW99054.1"/>
    <property type="molecule type" value="Genomic_DNA"/>
</dbReference>
<keyword evidence="2" id="KW-1185">Reference proteome</keyword>
<accession>A0A9X9Q340</accession>
<protein>
    <submittedName>
        <fullName evidence="1">Uncharacterized protein</fullName>
    </submittedName>
</protein>
<dbReference type="AlphaFoldDB" id="A0A9X9Q340"/>
<evidence type="ECO:0000313" key="2">
    <source>
        <dbReference type="Proteomes" id="UP000269945"/>
    </source>
</evidence>
<reference evidence="1 2" key="1">
    <citation type="submission" date="2018-10" db="EMBL/GenBank/DDBJ databases">
        <authorList>
            <person name="Ekblom R."/>
            <person name="Jareborg N."/>
        </authorList>
    </citation>
    <scope>NUCLEOTIDE SEQUENCE [LARGE SCALE GENOMIC DNA]</scope>
    <source>
        <tissue evidence="1">Muscle</tissue>
    </source>
</reference>
<comment type="caution">
    <text evidence="1">The sequence shown here is derived from an EMBL/GenBank/DDBJ whole genome shotgun (WGS) entry which is preliminary data.</text>
</comment>
<organism evidence="1 2">
    <name type="scientific">Gulo gulo</name>
    <name type="common">Wolverine</name>
    <name type="synonym">Gluton</name>
    <dbReference type="NCBI Taxonomy" id="48420"/>
    <lineage>
        <taxon>Eukaryota</taxon>
        <taxon>Metazoa</taxon>
        <taxon>Chordata</taxon>
        <taxon>Craniata</taxon>
        <taxon>Vertebrata</taxon>
        <taxon>Euteleostomi</taxon>
        <taxon>Mammalia</taxon>
        <taxon>Eutheria</taxon>
        <taxon>Laurasiatheria</taxon>
        <taxon>Carnivora</taxon>
        <taxon>Caniformia</taxon>
        <taxon>Musteloidea</taxon>
        <taxon>Mustelidae</taxon>
        <taxon>Guloninae</taxon>
        <taxon>Gulo</taxon>
    </lineage>
</organism>
<sequence>ILGREPDDTSLRSPSTLTLLFDSQSLGTLTNYKFIKLVLITLVCRYWNDIIMWI</sequence>
<dbReference type="Proteomes" id="UP000269945">
    <property type="component" value="Unassembled WGS sequence"/>
</dbReference>